<dbReference type="InterPro" id="IPR023772">
    <property type="entry name" value="DNA-bd_HTH_TetR-type_CS"/>
</dbReference>
<accession>A0A829X3Y4</accession>
<evidence type="ECO:0000259" key="3">
    <source>
        <dbReference type="PROSITE" id="PS50977"/>
    </source>
</evidence>
<dbReference type="SUPFAM" id="SSF46689">
    <property type="entry name" value="Homeodomain-like"/>
    <property type="match status" value="1"/>
</dbReference>
<evidence type="ECO:0000313" key="5">
    <source>
        <dbReference type="Proteomes" id="UP000484858"/>
    </source>
</evidence>
<feature type="DNA-binding region" description="H-T-H motif" evidence="2">
    <location>
        <begin position="44"/>
        <end position="63"/>
    </location>
</feature>
<dbReference type="PANTHER" id="PTHR30055">
    <property type="entry name" value="HTH-TYPE TRANSCRIPTIONAL REGULATOR RUTR"/>
    <property type="match status" value="1"/>
</dbReference>
<keyword evidence="1 2" id="KW-0238">DNA-binding</keyword>
<proteinExistence type="predicted"/>
<dbReference type="InterPro" id="IPR040804">
    <property type="entry name" value="TetR_C_18"/>
</dbReference>
<dbReference type="Pfam" id="PF00440">
    <property type="entry name" value="TetR_N"/>
    <property type="match status" value="1"/>
</dbReference>
<name>A0A829X3Y4_GLUOY</name>
<dbReference type="Proteomes" id="UP000484858">
    <property type="component" value="Unassembled WGS sequence"/>
</dbReference>
<evidence type="ECO:0000313" key="4">
    <source>
        <dbReference type="EMBL" id="GEM17550.1"/>
    </source>
</evidence>
<dbReference type="PRINTS" id="PR00455">
    <property type="entry name" value="HTHTETR"/>
</dbReference>
<dbReference type="PROSITE" id="PS01081">
    <property type="entry name" value="HTH_TETR_1"/>
    <property type="match status" value="1"/>
</dbReference>
<feature type="domain" description="HTH tetR-type" evidence="3">
    <location>
        <begin position="21"/>
        <end position="81"/>
    </location>
</feature>
<gene>
    <name evidence="4" type="ORF">NBRC3293_2047</name>
</gene>
<protein>
    <submittedName>
        <fullName evidence="4">TetR family transcriptional regulator</fullName>
    </submittedName>
</protein>
<dbReference type="InterPro" id="IPR001647">
    <property type="entry name" value="HTH_TetR"/>
</dbReference>
<dbReference type="GO" id="GO:0000976">
    <property type="term" value="F:transcription cis-regulatory region binding"/>
    <property type="evidence" value="ECO:0007669"/>
    <property type="project" value="TreeGrafter"/>
</dbReference>
<dbReference type="RefSeq" id="WP_172493079.1">
    <property type="nucleotide sequence ID" value="NZ_BARJ01000010.1"/>
</dbReference>
<dbReference type="InterPro" id="IPR009057">
    <property type="entry name" value="Homeodomain-like_sf"/>
</dbReference>
<evidence type="ECO:0000256" key="1">
    <source>
        <dbReference type="ARBA" id="ARBA00023125"/>
    </source>
</evidence>
<dbReference type="EMBL" id="BARJ01000010">
    <property type="protein sequence ID" value="GEM17550.1"/>
    <property type="molecule type" value="Genomic_DNA"/>
</dbReference>
<organism evidence="4 5">
    <name type="scientific">Gluconobacter oxydans NBRC 3293</name>
    <dbReference type="NCBI Taxonomy" id="1315969"/>
    <lineage>
        <taxon>Bacteria</taxon>
        <taxon>Pseudomonadati</taxon>
        <taxon>Pseudomonadota</taxon>
        <taxon>Alphaproteobacteria</taxon>
        <taxon>Acetobacterales</taxon>
        <taxon>Acetobacteraceae</taxon>
        <taxon>Gluconobacter</taxon>
    </lineage>
</organism>
<sequence length="205" mass="23016">MPAPVSVSYLQRKQPKQARSTRLVETILTAASRVLEEEGVERFTTARVAECAGISIGSLYQYFPSKTAILYRLQTDEWRDTAELTRSILQDHTHPPFARLRKLVHAFLQSECNEAEMRTALYAAAPFFCQTAIAQKKDSDIARFLNDAFSEIPAAGRALAAELIEVTLKRVGESFSETARNAQDIIEYSDAMADMFEAYLKQLCP</sequence>
<dbReference type="Pfam" id="PF17923">
    <property type="entry name" value="TetR_C_18"/>
    <property type="match status" value="1"/>
</dbReference>
<reference evidence="4 5" key="1">
    <citation type="submission" date="2013-04" db="EMBL/GenBank/DDBJ databases">
        <title>Gluconobacter oxydans NBRC 3293 whole genome sequence.</title>
        <authorList>
            <person name="Matsutani M."/>
            <person name="Yakushi T."/>
            <person name="Matsushita K."/>
        </authorList>
    </citation>
    <scope>NUCLEOTIDE SEQUENCE [LARGE SCALE GENOMIC DNA]</scope>
    <source>
        <strain evidence="4 5">NBRC 3293</strain>
    </source>
</reference>
<comment type="caution">
    <text evidence="4">The sequence shown here is derived from an EMBL/GenBank/DDBJ whole genome shotgun (WGS) entry which is preliminary data.</text>
</comment>
<dbReference type="PANTHER" id="PTHR30055:SF201">
    <property type="entry name" value="TRANSCRIPTIONAL REGULATORY PROTEIN"/>
    <property type="match status" value="1"/>
</dbReference>
<dbReference type="PROSITE" id="PS50977">
    <property type="entry name" value="HTH_TETR_2"/>
    <property type="match status" value="1"/>
</dbReference>
<evidence type="ECO:0000256" key="2">
    <source>
        <dbReference type="PROSITE-ProRule" id="PRU00335"/>
    </source>
</evidence>
<dbReference type="Gene3D" id="1.10.357.10">
    <property type="entry name" value="Tetracycline Repressor, domain 2"/>
    <property type="match status" value="1"/>
</dbReference>
<dbReference type="AlphaFoldDB" id="A0A829X3Y4"/>
<dbReference type="InterPro" id="IPR050109">
    <property type="entry name" value="HTH-type_TetR-like_transc_reg"/>
</dbReference>
<dbReference type="GO" id="GO:0003700">
    <property type="term" value="F:DNA-binding transcription factor activity"/>
    <property type="evidence" value="ECO:0007669"/>
    <property type="project" value="TreeGrafter"/>
</dbReference>